<dbReference type="AlphaFoldDB" id="A0A151R1S0"/>
<dbReference type="OMA" id="CHDIGRY"/>
<keyword evidence="6" id="KW-1185">Reference proteome</keyword>
<dbReference type="Pfam" id="PF00197">
    <property type="entry name" value="Kunitz_legume"/>
    <property type="match status" value="1"/>
</dbReference>
<dbReference type="GO" id="GO:0004867">
    <property type="term" value="F:serine-type endopeptidase inhibitor activity"/>
    <property type="evidence" value="ECO:0007669"/>
    <property type="project" value="UniProtKB-KW"/>
</dbReference>
<proteinExistence type="predicted"/>
<evidence type="ECO:0000256" key="2">
    <source>
        <dbReference type="ARBA" id="ARBA00022900"/>
    </source>
</evidence>
<dbReference type="PROSITE" id="PS00283">
    <property type="entry name" value="SOYBEAN_KUNITZ"/>
    <property type="match status" value="1"/>
</dbReference>
<evidence type="ECO:0000313" key="6">
    <source>
        <dbReference type="Proteomes" id="UP000075243"/>
    </source>
</evidence>
<keyword evidence="2" id="KW-0722">Serine protease inhibitor</keyword>
<accession>A0A151R1S0</accession>
<feature type="signal peptide" evidence="4">
    <location>
        <begin position="1"/>
        <end position="23"/>
    </location>
</feature>
<feature type="non-terminal residue" evidence="5">
    <location>
        <position position="1"/>
    </location>
</feature>
<evidence type="ECO:0000313" key="5">
    <source>
        <dbReference type="EMBL" id="KYP36541.1"/>
    </source>
</evidence>
<keyword evidence="1" id="KW-0646">Protease inhibitor</keyword>
<reference evidence="5" key="1">
    <citation type="journal article" date="2012" name="Nat. Biotechnol.">
        <title>Draft genome sequence of pigeonpea (Cajanus cajan), an orphan legume crop of resource-poor farmers.</title>
        <authorList>
            <person name="Varshney R.K."/>
            <person name="Chen W."/>
            <person name="Li Y."/>
            <person name="Bharti A.K."/>
            <person name="Saxena R.K."/>
            <person name="Schlueter J.A."/>
            <person name="Donoghue M.T."/>
            <person name="Azam S."/>
            <person name="Fan G."/>
            <person name="Whaley A.M."/>
            <person name="Farmer A.D."/>
            <person name="Sheridan J."/>
            <person name="Iwata A."/>
            <person name="Tuteja R."/>
            <person name="Penmetsa R.V."/>
            <person name="Wu W."/>
            <person name="Upadhyaya H.D."/>
            <person name="Yang S.P."/>
            <person name="Shah T."/>
            <person name="Saxena K.B."/>
            <person name="Michael T."/>
            <person name="McCombie W.R."/>
            <person name="Yang B."/>
            <person name="Zhang G."/>
            <person name="Yang H."/>
            <person name="Wang J."/>
            <person name="Spillane C."/>
            <person name="Cook D.R."/>
            <person name="May G.D."/>
            <person name="Xu X."/>
            <person name="Jackson S.A."/>
        </authorList>
    </citation>
    <scope>NUCLEOTIDE SEQUENCE [LARGE SCALE GENOMIC DNA]</scope>
</reference>
<evidence type="ECO:0000256" key="1">
    <source>
        <dbReference type="ARBA" id="ARBA00022690"/>
    </source>
</evidence>
<sequence length="184" mass="19751">LLLTLSFLLFAFSTNLLLSFSQGAEQVLDRYGKPLIAARKYYIVPGIFGPTGGGVGLGKTGNSTCQLLGFIFIGLPLEIASEEKPQCATSSNWVAVVDDFPLKWVGIGGAKDHPGKKIITGSFNIQAFDASYKLLFCPTMSASASTCFDIGRYDDVGGRRLVLTKDHPYQVGFIVADATRSSID</sequence>
<dbReference type="EMBL" id="KQ484202">
    <property type="protein sequence ID" value="KYP36541.1"/>
    <property type="molecule type" value="Genomic_DNA"/>
</dbReference>
<dbReference type="Gene3D" id="2.80.10.50">
    <property type="match status" value="2"/>
</dbReference>
<dbReference type="InterPro" id="IPR011065">
    <property type="entry name" value="Kunitz_inhibitor_STI-like_sf"/>
</dbReference>
<evidence type="ECO:0000256" key="4">
    <source>
        <dbReference type="SAM" id="SignalP"/>
    </source>
</evidence>
<dbReference type="PANTHER" id="PTHR33107">
    <property type="entry name" value="KUNITZ TRYPSIN INHIBITOR 2"/>
    <property type="match status" value="1"/>
</dbReference>
<dbReference type="SMART" id="SM00452">
    <property type="entry name" value="STI"/>
    <property type="match status" value="1"/>
</dbReference>
<feature type="chain" id="PRO_5007587661" evidence="4">
    <location>
        <begin position="24"/>
        <end position="184"/>
    </location>
</feature>
<keyword evidence="4" id="KW-0732">Signal</keyword>
<evidence type="ECO:0000256" key="3">
    <source>
        <dbReference type="ARBA" id="ARBA00023157"/>
    </source>
</evidence>
<name>A0A151R1S0_CAJCA</name>
<dbReference type="PANTHER" id="PTHR33107:SF21">
    <property type="entry name" value="KUNITZ FAMILY TRYPSIN AND PROTEASE INHIBITOR PROTEIN"/>
    <property type="match status" value="1"/>
</dbReference>
<organism evidence="5 6">
    <name type="scientific">Cajanus cajan</name>
    <name type="common">Pigeon pea</name>
    <name type="synonym">Cajanus indicus</name>
    <dbReference type="NCBI Taxonomy" id="3821"/>
    <lineage>
        <taxon>Eukaryota</taxon>
        <taxon>Viridiplantae</taxon>
        <taxon>Streptophyta</taxon>
        <taxon>Embryophyta</taxon>
        <taxon>Tracheophyta</taxon>
        <taxon>Spermatophyta</taxon>
        <taxon>Magnoliopsida</taxon>
        <taxon>eudicotyledons</taxon>
        <taxon>Gunneridae</taxon>
        <taxon>Pentapetalae</taxon>
        <taxon>rosids</taxon>
        <taxon>fabids</taxon>
        <taxon>Fabales</taxon>
        <taxon>Fabaceae</taxon>
        <taxon>Papilionoideae</taxon>
        <taxon>50 kb inversion clade</taxon>
        <taxon>NPAAA clade</taxon>
        <taxon>indigoferoid/millettioid clade</taxon>
        <taxon>Phaseoleae</taxon>
        <taxon>Cajanus</taxon>
    </lineage>
</organism>
<dbReference type="InterPro" id="IPR002160">
    <property type="entry name" value="Prot_inh_Kunz-lg"/>
</dbReference>
<dbReference type="SUPFAM" id="SSF50386">
    <property type="entry name" value="STI-like"/>
    <property type="match status" value="1"/>
</dbReference>
<keyword evidence="3" id="KW-1015">Disulfide bond</keyword>
<gene>
    <name evidence="5" type="ORF">KK1_042342</name>
</gene>
<dbReference type="Proteomes" id="UP000075243">
    <property type="component" value="Unassembled WGS sequence"/>
</dbReference>
<protein>
    <submittedName>
        <fullName evidence="5">Kunitz-type trypsin inhibitor-like 2 protein</fullName>
    </submittedName>
</protein>